<comment type="caution">
    <text evidence="12">The sequence shown here is derived from an EMBL/GenBank/DDBJ whole genome shotgun (WGS) entry which is preliminary data.</text>
</comment>
<dbReference type="InterPro" id="IPR017441">
    <property type="entry name" value="Protein_kinase_ATP_BS"/>
</dbReference>
<gene>
    <name evidence="12" type="ORF">LWI29_025289</name>
</gene>
<evidence type="ECO:0000256" key="1">
    <source>
        <dbReference type="ARBA" id="ARBA00012513"/>
    </source>
</evidence>
<comment type="catalytic activity">
    <reaction evidence="7">
        <text>L-threonyl-[protein] + ATP = O-phospho-L-threonyl-[protein] + ADP + H(+)</text>
        <dbReference type="Rhea" id="RHEA:46608"/>
        <dbReference type="Rhea" id="RHEA-COMP:11060"/>
        <dbReference type="Rhea" id="RHEA-COMP:11605"/>
        <dbReference type="ChEBI" id="CHEBI:15378"/>
        <dbReference type="ChEBI" id="CHEBI:30013"/>
        <dbReference type="ChEBI" id="CHEBI:30616"/>
        <dbReference type="ChEBI" id="CHEBI:61977"/>
        <dbReference type="ChEBI" id="CHEBI:456216"/>
        <dbReference type="EC" id="2.7.11.1"/>
    </reaction>
</comment>
<dbReference type="InterPro" id="IPR011009">
    <property type="entry name" value="Kinase-like_dom_sf"/>
</dbReference>
<evidence type="ECO:0000256" key="9">
    <source>
        <dbReference type="PROSITE-ProRule" id="PRU10141"/>
    </source>
</evidence>
<keyword evidence="5" id="KW-0418">Kinase</keyword>
<sequence>MARLNVWLRTNSPPKRNNFRQGPFERQSWGNKEGRPLSKVDQGSWRTTGGRSGKFGNKHGSVGEMQGHQNLSRRDDGQVQQGRQVGVTHSLEPCKTLMRIDAAFNSLGGDKIAEIKSTEGDEQQFQAGNSFGSSQAKDLGPAGESAQVNSMQVDLPTTLDPTRKPGPHLNLIAHPTSSDPPTDPVQQLKLPDTILIPNSSDPPTDPVQHRKLPDTILIGSSSTSIQSPKKVLNSVKWKRAARTKGSQSDLGETASLGKRGSSELDEGIQYKAKKTKTGISAGGDDADSTRNSDRVDTVKIQSTEVDRHLVAQPEPVTSQEVSVPASNSPSTDRPAKRRFFFENCWANDEDCKKLISSVWRSCDNKGNLQDMLDRISVSGVKLDAWNALKRNHQRHNISTNRKALKDATARNAVYDWDYIRKIENKLDDALASEEQYWSQRAKADWMQNGDRNSRFFHAKASGRRARNRITGLKDESGVWNEKKEDLVSIISAYFSGLYSSSFPTAHDREQVTKNVTAKLSDSMVSYLEAKFTEAELVKATQSFSESRLVGKGSHGSVYKGIFPQQNDDLLLLAVKRASFNVDNINKLQNEIRVLSSLRNHHHDHQNPHVVNFLGTSHDSGFKENKLLVMEFMPNGSLHDLLHVSSAAPPPPWKKRVEIAVQISRAVKFLHESNPSVIHRDIKSTNILFDSDWNPRLADFGLAVSQPDSLSQIQPAGTIGYLDPSYTSPAKLSTKNDVFSFGVVLLEIISSRKAIDVSRAPSSIVDWAMPLIKEDRIVELCDKRVALPPHMEVAVGHILRVAARCVSEEEENRPEMAETVLMIDKYCNFMERVRFPIWTTLLGMLVKKKQRKSVESDVGGEISRGKMILREILAELH</sequence>
<evidence type="ECO:0000256" key="7">
    <source>
        <dbReference type="ARBA" id="ARBA00047899"/>
    </source>
</evidence>
<protein>
    <recommendedName>
        <fullName evidence="1">non-specific serine/threonine protein kinase</fullName>
        <ecNumber evidence="1">2.7.11.1</ecNumber>
    </recommendedName>
</protein>
<dbReference type="PROSITE" id="PS00108">
    <property type="entry name" value="PROTEIN_KINASE_ST"/>
    <property type="match status" value="1"/>
</dbReference>
<dbReference type="EMBL" id="JAUESC010000381">
    <property type="protein sequence ID" value="KAK0590309.1"/>
    <property type="molecule type" value="Genomic_DNA"/>
</dbReference>
<feature type="binding site" evidence="9">
    <location>
        <position position="575"/>
    </location>
    <ligand>
        <name>ATP</name>
        <dbReference type="ChEBI" id="CHEBI:30616"/>
    </ligand>
</feature>
<evidence type="ECO:0000256" key="2">
    <source>
        <dbReference type="ARBA" id="ARBA00022527"/>
    </source>
</evidence>
<keyword evidence="3" id="KW-0808">Transferase</keyword>
<keyword evidence="6 9" id="KW-0067">ATP-binding</keyword>
<evidence type="ECO:0000259" key="11">
    <source>
        <dbReference type="PROSITE" id="PS50011"/>
    </source>
</evidence>
<dbReference type="SMART" id="SM00220">
    <property type="entry name" value="S_TKc"/>
    <property type="match status" value="1"/>
</dbReference>
<evidence type="ECO:0000256" key="6">
    <source>
        <dbReference type="ARBA" id="ARBA00022840"/>
    </source>
</evidence>
<dbReference type="PANTHER" id="PTHR46146:SF23">
    <property type="entry name" value="PROTEIN KINASE DOMAIN-CONTAINING PROTEIN"/>
    <property type="match status" value="1"/>
</dbReference>
<dbReference type="GO" id="GO:0005524">
    <property type="term" value="F:ATP binding"/>
    <property type="evidence" value="ECO:0007669"/>
    <property type="project" value="UniProtKB-UniRule"/>
</dbReference>
<dbReference type="AlphaFoldDB" id="A0AA39SK33"/>
<evidence type="ECO:0000256" key="10">
    <source>
        <dbReference type="SAM" id="MobiDB-lite"/>
    </source>
</evidence>
<feature type="region of interest" description="Disordered" evidence="10">
    <location>
        <begin position="1"/>
        <end position="79"/>
    </location>
</feature>
<dbReference type="FunFam" id="1.10.510.10:FF:000809">
    <property type="entry name" value="Serine/threonine-protein kinase-like protein At5g23170"/>
    <property type="match status" value="1"/>
</dbReference>
<feature type="compositionally biased region" description="Polar residues" evidence="10">
    <location>
        <begin position="123"/>
        <end position="136"/>
    </location>
</feature>
<feature type="region of interest" description="Disordered" evidence="10">
    <location>
        <begin position="121"/>
        <end position="295"/>
    </location>
</feature>
<dbReference type="InterPro" id="IPR000719">
    <property type="entry name" value="Prot_kinase_dom"/>
</dbReference>
<dbReference type="Gene3D" id="1.10.510.10">
    <property type="entry name" value="Transferase(Phosphotransferase) domain 1"/>
    <property type="match status" value="1"/>
</dbReference>
<evidence type="ECO:0000313" key="13">
    <source>
        <dbReference type="Proteomes" id="UP001168877"/>
    </source>
</evidence>
<keyword evidence="13" id="KW-1185">Reference proteome</keyword>
<dbReference type="GO" id="GO:0004674">
    <property type="term" value="F:protein serine/threonine kinase activity"/>
    <property type="evidence" value="ECO:0007669"/>
    <property type="project" value="UniProtKB-KW"/>
</dbReference>
<dbReference type="Proteomes" id="UP001168877">
    <property type="component" value="Unassembled WGS sequence"/>
</dbReference>
<accession>A0AA39SK33</accession>
<dbReference type="PANTHER" id="PTHR46146">
    <property type="entry name" value="SERINE/THREONINE-PROTEIN KINASE-LIKE PROTEIN CCR4"/>
    <property type="match status" value="1"/>
</dbReference>
<name>A0AA39SK33_ACESA</name>
<keyword evidence="4 9" id="KW-0547">Nucleotide-binding</keyword>
<dbReference type="Pfam" id="PF00069">
    <property type="entry name" value="Pkinase"/>
    <property type="match status" value="1"/>
</dbReference>
<feature type="compositionally biased region" description="Polar residues" evidence="10">
    <location>
        <begin position="315"/>
        <end position="331"/>
    </location>
</feature>
<evidence type="ECO:0000256" key="4">
    <source>
        <dbReference type="ARBA" id="ARBA00022741"/>
    </source>
</evidence>
<reference evidence="12" key="2">
    <citation type="submission" date="2023-06" db="EMBL/GenBank/DDBJ databases">
        <authorList>
            <person name="Swenson N.G."/>
            <person name="Wegrzyn J.L."/>
            <person name="Mcevoy S.L."/>
        </authorList>
    </citation>
    <scope>NUCLEOTIDE SEQUENCE</scope>
    <source>
        <strain evidence="12">NS2018</strain>
        <tissue evidence="12">Leaf</tissue>
    </source>
</reference>
<feature type="compositionally biased region" description="Polar residues" evidence="10">
    <location>
        <begin position="218"/>
        <end position="227"/>
    </location>
</feature>
<evidence type="ECO:0000256" key="5">
    <source>
        <dbReference type="ARBA" id="ARBA00022777"/>
    </source>
</evidence>
<keyword evidence="2" id="KW-0723">Serine/threonine-protein kinase</keyword>
<comment type="catalytic activity">
    <reaction evidence="8">
        <text>L-seryl-[protein] + ATP = O-phospho-L-seryl-[protein] + ADP + H(+)</text>
        <dbReference type="Rhea" id="RHEA:17989"/>
        <dbReference type="Rhea" id="RHEA-COMP:9863"/>
        <dbReference type="Rhea" id="RHEA-COMP:11604"/>
        <dbReference type="ChEBI" id="CHEBI:15378"/>
        <dbReference type="ChEBI" id="CHEBI:29999"/>
        <dbReference type="ChEBI" id="CHEBI:30616"/>
        <dbReference type="ChEBI" id="CHEBI:83421"/>
        <dbReference type="ChEBI" id="CHEBI:456216"/>
        <dbReference type="EC" id="2.7.11.1"/>
    </reaction>
</comment>
<feature type="region of interest" description="Disordered" evidence="10">
    <location>
        <begin position="308"/>
        <end position="333"/>
    </location>
</feature>
<evidence type="ECO:0000256" key="8">
    <source>
        <dbReference type="ARBA" id="ARBA00048679"/>
    </source>
</evidence>
<reference evidence="12" key="1">
    <citation type="journal article" date="2022" name="Plant J.">
        <title>Strategies of tolerance reflected in two North American maple genomes.</title>
        <authorList>
            <person name="McEvoy S.L."/>
            <person name="Sezen U.U."/>
            <person name="Trouern-Trend A."/>
            <person name="McMahon S.M."/>
            <person name="Schaberg P.G."/>
            <person name="Yang J."/>
            <person name="Wegrzyn J.L."/>
            <person name="Swenson N.G."/>
        </authorList>
    </citation>
    <scope>NUCLEOTIDE SEQUENCE</scope>
    <source>
        <strain evidence="12">NS2018</strain>
    </source>
</reference>
<dbReference type="PROSITE" id="PS00107">
    <property type="entry name" value="PROTEIN_KINASE_ATP"/>
    <property type="match status" value="1"/>
</dbReference>
<dbReference type="EC" id="2.7.11.1" evidence="1"/>
<feature type="domain" description="Protein kinase" evidence="11">
    <location>
        <begin position="543"/>
        <end position="826"/>
    </location>
</feature>
<evidence type="ECO:0000313" key="12">
    <source>
        <dbReference type="EMBL" id="KAK0590309.1"/>
    </source>
</evidence>
<dbReference type="InterPro" id="IPR008271">
    <property type="entry name" value="Ser/Thr_kinase_AS"/>
</dbReference>
<evidence type="ECO:0000256" key="3">
    <source>
        <dbReference type="ARBA" id="ARBA00022679"/>
    </source>
</evidence>
<dbReference type="SUPFAM" id="SSF56112">
    <property type="entry name" value="Protein kinase-like (PK-like)"/>
    <property type="match status" value="1"/>
</dbReference>
<proteinExistence type="predicted"/>
<organism evidence="12 13">
    <name type="scientific">Acer saccharum</name>
    <name type="common">Sugar maple</name>
    <dbReference type="NCBI Taxonomy" id="4024"/>
    <lineage>
        <taxon>Eukaryota</taxon>
        <taxon>Viridiplantae</taxon>
        <taxon>Streptophyta</taxon>
        <taxon>Embryophyta</taxon>
        <taxon>Tracheophyta</taxon>
        <taxon>Spermatophyta</taxon>
        <taxon>Magnoliopsida</taxon>
        <taxon>eudicotyledons</taxon>
        <taxon>Gunneridae</taxon>
        <taxon>Pentapetalae</taxon>
        <taxon>rosids</taxon>
        <taxon>malvids</taxon>
        <taxon>Sapindales</taxon>
        <taxon>Sapindaceae</taxon>
        <taxon>Hippocastanoideae</taxon>
        <taxon>Acereae</taxon>
        <taxon>Acer</taxon>
    </lineage>
</organism>
<dbReference type="PROSITE" id="PS50011">
    <property type="entry name" value="PROTEIN_KINASE_DOM"/>
    <property type="match status" value="1"/>
</dbReference>
<dbReference type="Gene3D" id="3.30.200.20">
    <property type="entry name" value="Phosphorylase Kinase, domain 1"/>
    <property type="match status" value="1"/>
</dbReference>